<dbReference type="GO" id="GO:0006355">
    <property type="term" value="P:regulation of DNA-templated transcription"/>
    <property type="evidence" value="ECO:0007669"/>
    <property type="project" value="InterPro"/>
</dbReference>
<keyword evidence="1" id="KW-0175">Coiled coil</keyword>
<proteinExistence type="predicted"/>
<evidence type="ECO:0000256" key="1">
    <source>
        <dbReference type="SAM" id="Coils"/>
    </source>
</evidence>
<dbReference type="RefSeq" id="WP_011821834.1">
    <property type="nucleotide sequence ID" value="NC_008818.1"/>
</dbReference>
<dbReference type="KEGG" id="hbu:Hbut_0660"/>
<dbReference type="InterPro" id="IPR010985">
    <property type="entry name" value="Ribbon_hlx_hlx"/>
</dbReference>
<dbReference type="eggNOG" id="arCOG04165">
    <property type="taxonomic scope" value="Archaea"/>
</dbReference>
<accession>A2BKK5</accession>
<protein>
    <recommendedName>
        <fullName evidence="2">CopG-like ribbon-helix-helix domain-containing protein</fullName>
    </recommendedName>
</protein>
<dbReference type="OrthoDB" id="33373at2157"/>
<dbReference type="Pfam" id="PF07878">
    <property type="entry name" value="RHH_5"/>
    <property type="match status" value="1"/>
</dbReference>
<name>A2BKK5_HYPBU</name>
<gene>
    <name evidence="3" type="ordered locus">Hbut_0660</name>
</gene>
<dbReference type="Gene3D" id="1.10.1220.10">
    <property type="entry name" value="Met repressor-like"/>
    <property type="match status" value="1"/>
</dbReference>
<evidence type="ECO:0000313" key="4">
    <source>
        <dbReference type="Proteomes" id="UP000002593"/>
    </source>
</evidence>
<dbReference type="HOGENOM" id="CLU_151699_0_0_2"/>
<keyword evidence="4" id="KW-1185">Reference proteome</keyword>
<feature type="coiled-coil region" evidence="1">
    <location>
        <begin position="35"/>
        <end position="106"/>
    </location>
</feature>
<feature type="domain" description="CopG-like ribbon-helix-helix" evidence="2">
    <location>
        <begin position="4"/>
        <end position="41"/>
    </location>
</feature>
<dbReference type="SUPFAM" id="SSF47598">
    <property type="entry name" value="Ribbon-helix-helix"/>
    <property type="match status" value="1"/>
</dbReference>
<organism evidence="3 4">
    <name type="scientific">Hyperthermus butylicus (strain DSM 5456 / JCM 9403 / PLM1-5)</name>
    <dbReference type="NCBI Taxonomy" id="415426"/>
    <lineage>
        <taxon>Archaea</taxon>
        <taxon>Thermoproteota</taxon>
        <taxon>Thermoprotei</taxon>
        <taxon>Desulfurococcales</taxon>
        <taxon>Pyrodictiaceae</taxon>
        <taxon>Hyperthermus</taxon>
    </lineage>
</organism>
<dbReference type="EMBL" id="CP000493">
    <property type="protein sequence ID" value="ABM80516.1"/>
    <property type="molecule type" value="Genomic_DNA"/>
</dbReference>
<dbReference type="EnsemblBacteria" id="ABM80516">
    <property type="protein sequence ID" value="ABM80516"/>
    <property type="gene ID" value="Hbut_0660"/>
</dbReference>
<dbReference type="Proteomes" id="UP000002593">
    <property type="component" value="Chromosome"/>
</dbReference>
<dbReference type="InterPro" id="IPR013321">
    <property type="entry name" value="Arc_rbn_hlx_hlx"/>
</dbReference>
<dbReference type="GeneID" id="4782344"/>
<dbReference type="AlphaFoldDB" id="A2BKK5"/>
<evidence type="ECO:0000313" key="3">
    <source>
        <dbReference type="EMBL" id="ABM80516.1"/>
    </source>
</evidence>
<sequence>MPTIHLSLPESVYNELKEYADEMGMQITSLVKMLIREGLEKLRRERAERMRKQEEKMTQVMLQILNELEQLRRELQEFRTYTEGELYRLNSVVSKLRKRVDKLEDEVEARLIHVEEPELVP</sequence>
<reference evidence="3 4" key="1">
    <citation type="journal article" date="2007" name="Archaea">
        <title>The genome of Hyperthermus butylicus: a sulfur-reducing, peptide fermenting, neutrophilic Crenarchaeote growing up to 108 degrees C.</title>
        <authorList>
            <person name="Brugger K."/>
            <person name="Chen L."/>
            <person name="Stark M."/>
            <person name="Zibat A."/>
            <person name="Redder P."/>
            <person name="Ruepp A."/>
            <person name="Awayez M."/>
            <person name="She Q."/>
            <person name="Garrett R.A."/>
            <person name="Klenk H.P."/>
        </authorList>
    </citation>
    <scope>NUCLEOTIDE SEQUENCE [LARGE SCALE GENOMIC DNA]</scope>
    <source>
        <strain evidence="4">DSM 5456 / JCM 9403 / PLM1-5</strain>
    </source>
</reference>
<dbReference type="InterPro" id="IPR012869">
    <property type="entry name" value="RHH_5"/>
</dbReference>
<evidence type="ECO:0000259" key="2">
    <source>
        <dbReference type="Pfam" id="PF07878"/>
    </source>
</evidence>